<sequence length="373" mass="40804">MGDVADTLNNPDVLRLENLDTDLLPPQVALDTTREQVLDDDANSYLPFFGHDSLRRAATALVERNGGLPAGTYNWKSQCFISAGGLSGVLNALLAVIEPGDEVVMTSPTYVGLINRVLLAGGVPRYIPMKVVDGEWRLETGAIAGAVTERTKAFLMMSPSMPTGATFNRHEWEAICAVCVRANAWMIYDSAMERILFDGAPRLNPLHFPGMQERTITVGAASKEYRMIGWRVGWIVTPMPAAEALSRAALGNVVCTVGIAQQAVARAIEAPDDGIERCTREWQARHDYIVRVLRPKYDVVAAKGGWSLLVDVSRHGLTGAEASRRLLAEGVAATSMENWGLENTRDYVRLVFANEPVLRLSNLAERFQRAIPA</sequence>
<dbReference type="Gene3D" id="3.90.1150.10">
    <property type="entry name" value="Aspartate Aminotransferase, domain 1"/>
    <property type="match status" value="1"/>
</dbReference>
<accession>A0A6G8INJ1</accession>
<dbReference type="Proteomes" id="UP000503162">
    <property type="component" value="Chromosome"/>
</dbReference>
<organism evidence="6 7">
    <name type="scientific">Hydrogenophaga crocea</name>
    <dbReference type="NCBI Taxonomy" id="2716225"/>
    <lineage>
        <taxon>Bacteria</taxon>
        <taxon>Pseudomonadati</taxon>
        <taxon>Pseudomonadota</taxon>
        <taxon>Betaproteobacteria</taxon>
        <taxon>Burkholderiales</taxon>
        <taxon>Comamonadaceae</taxon>
        <taxon>Hydrogenophaga</taxon>
    </lineage>
</organism>
<dbReference type="Gene3D" id="3.40.640.10">
    <property type="entry name" value="Type I PLP-dependent aspartate aminotransferase-like (Major domain)"/>
    <property type="match status" value="1"/>
</dbReference>
<keyword evidence="7" id="KW-1185">Reference proteome</keyword>
<name>A0A6G8INJ1_9BURK</name>
<dbReference type="InterPro" id="IPR015424">
    <property type="entry name" value="PyrdxlP-dep_Trfase"/>
</dbReference>
<dbReference type="Pfam" id="PF00155">
    <property type="entry name" value="Aminotran_1_2"/>
    <property type="match status" value="1"/>
</dbReference>
<gene>
    <name evidence="6" type="ORF">G9Q37_06130</name>
</gene>
<evidence type="ECO:0000256" key="3">
    <source>
        <dbReference type="ARBA" id="ARBA00022679"/>
    </source>
</evidence>
<evidence type="ECO:0000256" key="2">
    <source>
        <dbReference type="ARBA" id="ARBA00022576"/>
    </source>
</evidence>
<dbReference type="PANTHER" id="PTHR43807">
    <property type="entry name" value="FI04487P"/>
    <property type="match status" value="1"/>
</dbReference>
<keyword evidence="4" id="KW-0663">Pyridoxal phosphate</keyword>
<keyword evidence="2 6" id="KW-0032">Aminotransferase</keyword>
<dbReference type="KEGG" id="hcz:G9Q37_06130"/>
<dbReference type="AlphaFoldDB" id="A0A6G8INJ1"/>
<proteinExistence type="predicted"/>
<dbReference type="InterPro" id="IPR015421">
    <property type="entry name" value="PyrdxlP-dep_Trfase_major"/>
</dbReference>
<dbReference type="EMBL" id="CP049989">
    <property type="protein sequence ID" value="QIM54679.1"/>
    <property type="molecule type" value="Genomic_DNA"/>
</dbReference>
<keyword evidence="3 6" id="KW-0808">Transferase</keyword>
<evidence type="ECO:0000313" key="7">
    <source>
        <dbReference type="Proteomes" id="UP000503162"/>
    </source>
</evidence>
<dbReference type="InterPro" id="IPR051326">
    <property type="entry name" value="Kynurenine-oxoglutarate_AT"/>
</dbReference>
<feature type="domain" description="Aminotransferase class I/classII large" evidence="5">
    <location>
        <begin position="21"/>
        <end position="366"/>
    </location>
</feature>
<dbReference type="GO" id="GO:0016212">
    <property type="term" value="F:kynurenine-oxoglutarate transaminase activity"/>
    <property type="evidence" value="ECO:0007669"/>
    <property type="project" value="TreeGrafter"/>
</dbReference>
<dbReference type="GO" id="GO:0005737">
    <property type="term" value="C:cytoplasm"/>
    <property type="evidence" value="ECO:0007669"/>
    <property type="project" value="TreeGrafter"/>
</dbReference>
<reference evidence="6 7" key="1">
    <citation type="submission" date="2020-03" db="EMBL/GenBank/DDBJ databases">
        <title>Hydrogenophaga sp. nov. isolated from cyanobacterial mat.</title>
        <authorList>
            <person name="Thorat V."/>
            <person name="Kirdat K."/>
            <person name="Tiwarekar B."/>
            <person name="Costa E.D."/>
            <person name="Yadav A."/>
        </authorList>
    </citation>
    <scope>NUCLEOTIDE SEQUENCE [LARGE SCALE GENOMIC DNA]</scope>
    <source>
        <strain evidence="6 7">BA0156</strain>
    </source>
</reference>
<evidence type="ECO:0000256" key="4">
    <source>
        <dbReference type="ARBA" id="ARBA00022898"/>
    </source>
</evidence>
<dbReference type="InterPro" id="IPR015422">
    <property type="entry name" value="PyrdxlP-dep_Trfase_small"/>
</dbReference>
<dbReference type="GO" id="GO:0030170">
    <property type="term" value="F:pyridoxal phosphate binding"/>
    <property type="evidence" value="ECO:0007669"/>
    <property type="project" value="InterPro"/>
</dbReference>
<evidence type="ECO:0000313" key="6">
    <source>
        <dbReference type="EMBL" id="QIM54679.1"/>
    </source>
</evidence>
<comment type="cofactor">
    <cofactor evidence="1">
        <name>pyridoxal 5'-phosphate</name>
        <dbReference type="ChEBI" id="CHEBI:597326"/>
    </cofactor>
</comment>
<evidence type="ECO:0000259" key="5">
    <source>
        <dbReference type="Pfam" id="PF00155"/>
    </source>
</evidence>
<dbReference type="CDD" id="cd00609">
    <property type="entry name" value="AAT_like"/>
    <property type="match status" value="1"/>
</dbReference>
<dbReference type="SUPFAM" id="SSF53383">
    <property type="entry name" value="PLP-dependent transferases"/>
    <property type="match status" value="1"/>
</dbReference>
<dbReference type="InterPro" id="IPR004839">
    <property type="entry name" value="Aminotransferase_I/II_large"/>
</dbReference>
<dbReference type="PANTHER" id="PTHR43807:SF20">
    <property type="entry name" value="FI04487P"/>
    <property type="match status" value="1"/>
</dbReference>
<evidence type="ECO:0000256" key="1">
    <source>
        <dbReference type="ARBA" id="ARBA00001933"/>
    </source>
</evidence>
<protein>
    <submittedName>
        <fullName evidence="6">Pyridoxal phosphate-dependent aminotransferase</fullName>
    </submittedName>
</protein>